<dbReference type="GeneID" id="36134689"/>
<dbReference type="STRING" id="936155.HFELIS_07700"/>
<evidence type="ECO:0000256" key="10">
    <source>
        <dbReference type="HAMAP-Rule" id="MF_00321"/>
    </source>
</evidence>
<dbReference type="InterPro" id="IPR027417">
    <property type="entry name" value="P-loop_NTPase"/>
</dbReference>
<dbReference type="InterPro" id="IPR006073">
    <property type="entry name" value="GTP-bd"/>
</dbReference>
<dbReference type="HOGENOM" id="CLU_033732_3_2_7"/>
<keyword evidence="7 10" id="KW-0342">GTP-binding</keyword>
<evidence type="ECO:0000256" key="6">
    <source>
        <dbReference type="ARBA" id="ARBA00022842"/>
    </source>
</evidence>
<comment type="similarity">
    <text evidence="2 10">Belongs to the TRAFAC class TrmE-Era-EngA-EngB-Septin-like GTPase superfamily. EngB GTPase family.</text>
</comment>
<dbReference type="Proteomes" id="UP000007934">
    <property type="component" value="Chromosome"/>
</dbReference>
<reference evidence="12 13" key="1">
    <citation type="journal article" date="2011" name="Genome Biol. Evol.">
        <title>Comparative whole genome sequence analysis of the carcinogenic bacterial model pathogen Helicobacter felis.</title>
        <authorList>
            <person name="Arnold I.C."/>
            <person name="Zigova Z."/>
            <person name="Holden M."/>
            <person name="Lawley T.D."/>
            <person name="Rad R."/>
            <person name="Dougan G."/>
            <person name="Falkow S."/>
            <person name="Bentley S.D."/>
            <person name="Muller A."/>
        </authorList>
    </citation>
    <scope>NUCLEOTIDE SEQUENCE [LARGE SCALE GENOMIC DNA]</scope>
    <source>
        <strain evidence="13">ATCC 49179 / CCUG 28539 / NCTC 12436 / CS1</strain>
    </source>
</reference>
<dbReference type="CDD" id="cd01876">
    <property type="entry name" value="YihA_EngB"/>
    <property type="match status" value="1"/>
</dbReference>
<dbReference type="GO" id="GO:0005525">
    <property type="term" value="F:GTP binding"/>
    <property type="evidence" value="ECO:0007669"/>
    <property type="project" value="UniProtKB-UniRule"/>
</dbReference>
<evidence type="ECO:0000256" key="9">
    <source>
        <dbReference type="ARBA" id="ARBA00023306"/>
    </source>
</evidence>
<dbReference type="AlphaFoldDB" id="E7ABH5"/>
<dbReference type="InterPro" id="IPR030393">
    <property type="entry name" value="G_ENGB_dom"/>
</dbReference>
<dbReference type="GO" id="GO:0046872">
    <property type="term" value="F:metal ion binding"/>
    <property type="evidence" value="ECO:0007669"/>
    <property type="project" value="UniProtKB-KW"/>
</dbReference>
<keyword evidence="13" id="KW-1185">Reference proteome</keyword>
<dbReference type="HAMAP" id="MF_00321">
    <property type="entry name" value="GTPase_EngB"/>
    <property type="match status" value="1"/>
</dbReference>
<accession>E7ABH5</accession>
<keyword evidence="3 10" id="KW-0132">Cell division</keyword>
<gene>
    <name evidence="10 12" type="primary">engB</name>
    <name evidence="12" type="ordered locus">Hfelis_07700</name>
</gene>
<dbReference type="GO" id="GO:0000917">
    <property type="term" value="P:division septum assembly"/>
    <property type="evidence" value="ECO:0007669"/>
    <property type="project" value="UniProtKB-KW"/>
</dbReference>
<protein>
    <recommendedName>
        <fullName evidence="10">Probable GTP-binding protein EngB</fullName>
    </recommendedName>
</protein>
<evidence type="ECO:0000259" key="11">
    <source>
        <dbReference type="PROSITE" id="PS51706"/>
    </source>
</evidence>
<keyword evidence="8 10" id="KW-0717">Septation</keyword>
<feature type="domain" description="EngB-type G" evidence="11">
    <location>
        <begin position="25"/>
        <end position="205"/>
    </location>
</feature>
<keyword evidence="4" id="KW-0479">Metal-binding</keyword>
<dbReference type="KEGG" id="hfe:HFELIS_07700"/>
<proteinExistence type="inferred from homology"/>
<dbReference type="Gene3D" id="3.40.50.300">
    <property type="entry name" value="P-loop containing nucleotide triphosphate hydrolases"/>
    <property type="match status" value="1"/>
</dbReference>
<keyword evidence="5 10" id="KW-0547">Nucleotide-binding</keyword>
<keyword evidence="6" id="KW-0460">Magnesium</keyword>
<dbReference type="GO" id="GO:0005829">
    <property type="term" value="C:cytosol"/>
    <property type="evidence" value="ECO:0007669"/>
    <property type="project" value="TreeGrafter"/>
</dbReference>
<dbReference type="RefSeq" id="WP_013469220.1">
    <property type="nucleotide sequence ID" value="NC_014810.2"/>
</dbReference>
<dbReference type="PANTHER" id="PTHR11649:SF13">
    <property type="entry name" value="ENGB-TYPE G DOMAIN-CONTAINING PROTEIN"/>
    <property type="match status" value="1"/>
</dbReference>
<evidence type="ECO:0000256" key="4">
    <source>
        <dbReference type="ARBA" id="ARBA00022723"/>
    </source>
</evidence>
<comment type="cofactor">
    <cofactor evidence="1">
        <name>Mg(2+)</name>
        <dbReference type="ChEBI" id="CHEBI:18420"/>
    </cofactor>
</comment>
<dbReference type="EMBL" id="FQ670179">
    <property type="protein sequence ID" value="CBY82854.1"/>
    <property type="molecule type" value="Genomic_DNA"/>
</dbReference>
<dbReference type="PROSITE" id="PS51706">
    <property type="entry name" value="G_ENGB"/>
    <property type="match status" value="1"/>
</dbReference>
<evidence type="ECO:0000256" key="5">
    <source>
        <dbReference type="ARBA" id="ARBA00022741"/>
    </source>
</evidence>
<dbReference type="InterPro" id="IPR019987">
    <property type="entry name" value="GTP-bd_ribosome_bio_YsxC"/>
</dbReference>
<evidence type="ECO:0000256" key="1">
    <source>
        <dbReference type="ARBA" id="ARBA00001946"/>
    </source>
</evidence>
<comment type="function">
    <text evidence="10">Necessary for normal cell division and for the maintenance of normal septation.</text>
</comment>
<keyword evidence="9 10" id="KW-0131">Cell cycle</keyword>
<dbReference type="eggNOG" id="COG0218">
    <property type="taxonomic scope" value="Bacteria"/>
</dbReference>
<dbReference type="NCBIfam" id="TIGR03598">
    <property type="entry name" value="GTPase_YsxC"/>
    <property type="match status" value="1"/>
</dbReference>
<evidence type="ECO:0000256" key="2">
    <source>
        <dbReference type="ARBA" id="ARBA00009638"/>
    </source>
</evidence>
<evidence type="ECO:0000313" key="13">
    <source>
        <dbReference type="Proteomes" id="UP000007934"/>
    </source>
</evidence>
<evidence type="ECO:0000256" key="8">
    <source>
        <dbReference type="ARBA" id="ARBA00023210"/>
    </source>
</evidence>
<organism evidence="12 13">
    <name type="scientific">Helicobacter felis (strain ATCC 49179 / CCUG 28539 / NCTC 12436 / CS1)</name>
    <dbReference type="NCBI Taxonomy" id="936155"/>
    <lineage>
        <taxon>Bacteria</taxon>
        <taxon>Pseudomonadati</taxon>
        <taxon>Campylobacterota</taxon>
        <taxon>Epsilonproteobacteria</taxon>
        <taxon>Campylobacterales</taxon>
        <taxon>Helicobacteraceae</taxon>
        <taxon>Helicobacter</taxon>
    </lineage>
</organism>
<dbReference type="Pfam" id="PF01926">
    <property type="entry name" value="MMR_HSR1"/>
    <property type="match status" value="1"/>
</dbReference>
<evidence type="ECO:0000313" key="12">
    <source>
        <dbReference type="EMBL" id="CBY82854.1"/>
    </source>
</evidence>
<name>E7ABH5_HELFC</name>
<evidence type="ECO:0000256" key="3">
    <source>
        <dbReference type="ARBA" id="ARBA00022618"/>
    </source>
</evidence>
<dbReference type="PANTHER" id="PTHR11649">
    <property type="entry name" value="MSS1/TRME-RELATED GTP-BINDING PROTEIN"/>
    <property type="match status" value="1"/>
</dbReference>
<dbReference type="SUPFAM" id="SSF52540">
    <property type="entry name" value="P-loop containing nucleoside triphosphate hydrolases"/>
    <property type="match status" value="1"/>
</dbReference>
<evidence type="ECO:0000256" key="7">
    <source>
        <dbReference type="ARBA" id="ARBA00023134"/>
    </source>
</evidence>
<sequence length="205" mass="23033">MKPIKIIESNFLRSAYNLAQCPPACMPEVVFVGRSNVGKSTLINTILERKLAKSSATPGKTQAANFFCTRWQIPPAKILDFICIDLPGFGYAKVSKEIKGQWAVFLSDLLIQRSSIKLILHLIDARHPHLPLDVEVRGFLESVLRPDQTLKRVYTKFDKLSKNAQHTLYQQQNTPLISAQGALNPKFDSLGVQKTILEALFDTRI</sequence>